<dbReference type="InterPro" id="IPR029062">
    <property type="entry name" value="Class_I_gatase-like"/>
</dbReference>
<protein>
    <submittedName>
        <fullName evidence="2">Type 1 glutamine amidotransferase</fullName>
    </submittedName>
</protein>
<dbReference type="CDD" id="cd01741">
    <property type="entry name" value="GATase1_1"/>
    <property type="match status" value="1"/>
</dbReference>
<proteinExistence type="predicted"/>
<sequence length="255" mass="26894">MTTLLVLQPSAIDPLGPLEGWLTGAGAQLHLVRPFVGDAVPADLTGVDGVVCLGGEMGAADDAEHPWLPSVRAVLAAAVAQRVPVLAICLGAQMLALACGGSVRTMPQGPEAGVRLVAKRDAAAQDPLLAELPFTPDVVQFHSDDVSRLPAGATLLAVSPHCTNQAFRVGPSAWGLQFHIETSPEVLRAWMDDEPAVAALVPRSQHPSSERSVEVLERAHVDLAQTWEPVARRFVGLCEHPPAERRNLLVGDGQP</sequence>
<dbReference type="Pfam" id="PF00117">
    <property type="entry name" value="GATase"/>
    <property type="match status" value="1"/>
</dbReference>
<organism evidence="2 3">
    <name type="scientific">Rhodococcus antarcticus</name>
    <dbReference type="NCBI Taxonomy" id="2987751"/>
    <lineage>
        <taxon>Bacteria</taxon>
        <taxon>Bacillati</taxon>
        <taxon>Actinomycetota</taxon>
        <taxon>Actinomycetes</taxon>
        <taxon>Mycobacteriales</taxon>
        <taxon>Nocardiaceae</taxon>
        <taxon>Rhodococcus</taxon>
    </lineage>
</organism>
<feature type="domain" description="Glutamine amidotransferase" evidence="1">
    <location>
        <begin position="47"/>
        <end position="185"/>
    </location>
</feature>
<dbReference type="RefSeq" id="WP_265381708.1">
    <property type="nucleotide sequence ID" value="NZ_CP110615.1"/>
</dbReference>
<keyword evidence="2" id="KW-0315">Glutamine amidotransferase</keyword>
<dbReference type="InterPro" id="IPR017926">
    <property type="entry name" value="GATASE"/>
</dbReference>
<dbReference type="InterPro" id="IPR044992">
    <property type="entry name" value="ChyE-like"/>
</dbReference>
<gene>
    <name evidence="2" type="ORF">RHODO2019_10265</name>
</gene>
<dbReference type="Gene3D" id="3.40.50.880">
    <property type="match status" value="1"/>
</dbReference>
<reference evidence="2" key="1">
    <citation type="submission" date="2022-10" db="EMBL/GenBank/DDBJ databases">
        <title>Rhodococcus sp.75.</title>
        <authorList>
            <person name="Sun M."/>
        </authorList>
    </citation>
    <scope>NUCLEOTIDE SEQUENCE</scope>
    <source>
        <strain evidence="2">75</strain>
    </source>
</reference>
<evidence type="ECO:0000313" key="2">
    <source>
        <dbReference type="EMBL" id="UZJ23601.1"/>
    </source>
</evidence>
<dbReference type="PANTHER" id="PTHR42695">
    <property type="entry name" value="GLUTAMINE AMIDOTRANSFERASE YLR126C-RELATED"/>
    <property type="match status" value="1"/>
</dbReference>
<dbReference type="SUPFAM" id="SSF52317">
    <property type="entry name" value="Class I glutamine amidotransferase-like"/>
    <property type="match status" value="1"/>
</dbReference>
<dbReference type="PANTHER" id="PTHR42695:SF5">
    <property type="entry name" value="GLUTAMINE AMIDOTRANSFERASE YLR126C-RELATED"/>
    <property type="match status" value="1"/>
</dbReference>
<evidence type="ECO:0000259" key="1">
    <source>
        <dbReference type="Pfam" id="PF00117"/>
    </source>
</evidence>
<name>A0ABY6NWW7_9NOCA</name>
<dbReference type="EMBL" id="CP110615">
    <property type="protein sequence ID" value="UZJ23601.1"/>
    <property type="molecule type" value="Genomic_DNA"/>
</dbReference>
<dbReference type="PROSITE" id="PS51273">
    <property type="entry name" value="GATASE_TYPE_1"/>
    <property type="match status" value="1"/>
</dbReference>
<evidence type="ECO:0000313" key="3">
    <source>
        <dbReference type="Proteomes" id="UP001164965"/>
    </source>
</evidence>
<dbReference type="Proteomes" id="UP001164965">
    <property type="component" value="Chromosome"/>
</dbReference>
<keyword evidence="3" id="KW-1185">Reference proteome</keyword>
<accession>A0ABY6NWW7</accession>